<dbReference type="Gene3D" id="3.30.2010.10">
    <property type="entry name" value="Metalloproteases ('zincins'), catalytic domain"/>
    <property type="match status" value="1"/>
</dbReference>
<dbReference type="Pfam" id="PF01435">
    <property type="entry name" value="Peptidase_M48"/>
    <property type="match status" value="1"/>
</dbReference>
<evidence type="ECO:0000256" key="4">
    <source>
        <dbReference type="ARBA" id="ARBA00022833"/>
    </source>
</evidence>
<dbReference type="PANTHER" id="PTHR22726:SF1">
    <property type="entry name" value="METALLOENDOPEPTIDASE OMA1, MITOCHONDRIAL"/>
    <property type="match status" value="1"/>
</dbReference>
<dbReference type="HOGENOM" id="CLU_052515_0_0_9"/>
<keyword evidence="9" id="KW-1185">Reference proteome</keyword>
<reference evidence="8 9" key="1">
    <citation type="submission" date="2010-08" db="EMBL/GenBank/DDBJ databases">
        <authorList>
            <person name="Weinstock G."/>
            <person name="Sodergren E."/>
            <person name="Clifton S."/>
            <person name="Fulton L."/>
            <person name="Fulton B."/>
            <person name="Courtney L."/>
            <person name="Fronick C."/>
            <person name="Harrison M."/>
            <person name="Strong C."/>
            <person name="Farmer C."/>
            <person name="Delahaunty K."/>
            <person name="Markovic C."/>
            <person name="Hall O."/>
            <person name="Minx P."/>
            <person name="Tomlinson C."/>
            <person name="Mitreva M."/>
            <person name="Hou S."/>
            <person name="Chen J."/>
            <person name="Wollam A."/>
            <person name="Pepin K.H."/>
            <person name="Johnson M."/>
            <person name="Bhonagiri V."/>
            <person name="Zhang X."/>
            <person name="Suruliraj S."/>
            <person name="Warren W."/>
            <person name="Chinwalla A."/>
            <person name="Mardis E.R."/>
            <person name="Wilson R.K."/>
        </authorList>
    </citation>
    <scope>NUCLEOTIDE SEQUENCE [LARGE SCALE GENOMIC DNA]</scope>
    <source>
        <strain evidence="8 9">F0359</strain>
    </source>
</reference>
<dbReference type="EC" id="3.4.24.-" evidence="8"/>
<evidence type="ECO:0000259" key="7">
    <source>
        <dbReference type="Pfam" id="PF01435"/>
    </source>
</evidence>
<dbReference type="AlphaFoldDB" id="E2ZBI3"/>
<organism evidence="8 9">
    <name type="scientific">Megasphaera micronuciformis F0359</name>
    <dbReference type="NCBI Taxonomy" id="706434"/>
    <lineage>
        <taxon>Bacteria</taxon>
        <taxon>Bacillati</taxon>
        <taxon>Bacillota</taxon>
        <taxon>Negativicutes</taxon>
        <taxon>Veillonellales</taxon>
        <taxon>Veillonellaceae</taxon>
        <taxon>Megasphaera</taxon>
    </lineage>
</organism>
<evidence type="ECO:0000256" key="2">
    <source>
        <dbReference type="ARBA" id="ARBA00022723"/>
    </source>
</evidence>
<comment type="similarity">
    <text evidence="6">Belongs to the peptidase M48 family.</text>
</comment>
<keyword evidence="4 6" id="KW-0862">Zinc</keyword>
<keyword evidence="3 6" id="KW-0378">Hydrolase</keyword>
<feature type="domain" description="Peptidase M48" evidence="7">
    <location>
        <begin position="147"/>
        <end position="324"/>
    </location>
</feature>
<keyword evidence="5 6" id="KW-0482">Metalloprotease</keyword>
<protein>
    <submittedName>
        <fullName evidence="8">Peptidase, M48 family</fullName>
        <ecNumber evidence="8">3.4.24.-</ecNumber>
    </submittedName>
</protein>
<evidence type="ECO:0000313" key="9">
    <source>
        <dbReference type="Proteomes" id="UP000003195"/>
    </source>
</evidence>
<dbReference type="InterPro" id="IPR051156">
    <property type="entry name" value="Mito/Outer_Membr_Metalloprot"/>
</dbReference>
<dbReference type="OrthoDB" id="1624239at2"/>
<dbReference type="CDD" id="cd07324">
    <property type="entry name" value="M48C_Oma1-like"/>
    <property type="match status" value="1"/>
</dbReference>
<dbReference type="STRING" id="706434.HMPREF9429_00810"/>
<dbReference type="GO" id="GO:0004222">
    <property type="term" value="F:metalloendopeptidase activity"/>
    <property type="evidence" value="ECO:0007669"/>
    <property type="project" value="InterPro"/>
</dbReference>
<evidence type="ECO:0000256" key="1">
    <source>
        <dbReference type="ARBA" id="ARBA00022670"/>
    </source>
</evidence>
<sequence length="428" mass="46953">MSIPNFLINLKRSVHKPYIFPLSHFYCKKVFNVLKIHNPPLPFAVYGLLCGIIKLVSAKYFSTRSKGDLFMKKSIKSYILAGILAVSLSPASSTLQTAEAIDWTSFAGAGIQYFALEKELKHLDNGGRNEFFEQMKKKYGVNNDPRANAMLDRIMTRLSASIAKTDPSITKKPYNYFVNDDKSFNAFCTIGHNLSVNIGAFEPLNYNENELAFVLAHEMGHGQKGHPIQGIRKQMPLVLAGAAIGGDTSTQLITGILSQVGTAKLITKPMEKEADALAFTYAVNAGYNIGAGAAVWQRILDKNPGQSSGGINELFNDHPSTISRRNVYNEDITKWSGGVVKVNADTGMISLHGKDWYQPETISSMSGKERAYLIAGNLSAVYHDGKKPTATDVHRGSDNLLYVGAQPIMDLSAAQNPTDLTNRLQQLI</sequence>
<dbReference type="GO" id="GO:0016020">
    <property type="term" value="C:membrane"/>
    <property type="evidence" value="ECO:0007669"/>
    <property type="project" value="TreeGrafter"/>
</dbReference>
<dbReference type="GO" id="GO:0046872">
    <property type="term" value="F:metal ion binding"/>
    <property type="evidence" value="ECO:0007669"/>
    <property type="project" value="UniProtKB-KW"/>
</dbReference>
<comment type="caution">
    <text evidence="8">The sequence shown here is derived from an EMBL/GenBank/DDBJ whole genome shotgun (WGS) entry which is preliminary data.</text>
</comment>
<proteinExistence type="inferred from homology"/>
<dbReference type="EMBL" id="AECS01000036">
    <property type="protein sequence ID" value="EFQ04211.1"/>
    <property type="molecule type" value="Genomic_DNA"/>
</dbReference>
<evidence type="ECO:0000256" key="3">
    <source>
        <dbReference type="ARBA" id="ARBA00022801"/>
    </source>
</evidence>
<keyword evidence="1 6" id="KW-0645">Protease</keyword>
<evidence type="ECO:0000313" key="8">
    <source>
        <dbReference type="EMBL" id="EFQ04211.1"/>
    </source>
</evidence>
<comment type="cofactor">
    <cofactor evidence="6">
        <name>Zn(2+)</name>
        <dbReference type="ChEBI" id="CHEBI:29105"/>
    </cofactor>
    <text evidence="6">Binds 1 zinc ion per subunit.</text>
</comment>
<dbReference type="InterPro" id="IPR001915">
    <property type="entry name" value="Peptidase_M48"/>
</dbReference>
<gene>
    <name evidence="8" type="ORF">HMPREF9429_00810</name>
</gene>
<keyword evidence="2" id="KW-0479">Metal-binding</keyword>
<accession>E2ZBI3</accession>
<name>E2ZBI3_9FIRM</name>
<evidence type="ECO:0000256" key="6">
    <source>
        <dbReference type="RuleBase" id="RU003983"/>
    </source>
</evidence>
<dbReference type="Proteomes" id="UP000003195">
    <property type="component" value="Unassembled WGS sequence"/>
</dbReference>
<evidence type="ECO:0000256" key="5">
    <source>
        <dbReference type="ARBA" id="ARBA00023049"/>
    </source>
</evidence>
<dbReference type="eggNOG" id="COG4783">
    <property type="taxonomic scope" value="Bacteria"/>
</dbReference>
<dbReference type="GO" id="GO:0051603">
    <property type="term" value="P:proteolysis involved in protein catabolic process"/>
    <property type="evidence" value="ECO:0007669"/>
    <property type="project" value="TreeGrafter"/>
</dbReference>
<dbReference type="PANTHER" id="PTHR22726">
    <property type="entry name" value="METALLOENDOPEPTIDASE OMA1"/>
    <property type="match status" value="1"/>
</dbReference>